<dbReference type="InterPro" id="IPR002797">
    <property type="entry name" value="Polysacc_synth"/>
</dbReference>
<evidence type="ECO:0000313" key="7">
    <source>
        <dbReference type="Proteomes" id="UP001213042"/>
    </source>
</evidence>
<dbReference type="GO" id="GO:0016020">
    <property type="term" value="C:membrane"/>
    <property type="evidence" value="ECO:0007669"/>
    <property type="project" value="UniProtKB-SubCell"/>
</dbReference>
<evidence type="ECO:0000256" key="5">
    <source>
        <dbReference type="SAM" id="Phobius"/>
    </source>
</evidence>
<evidence type="ECO:0000256" key="2">
    <source>
        <dbReference type="ARBA" id="ARBA00022692"/>
    </source>
</evidence>
<comment type="caution">
    <text evidence="6">The sequence shown here is derived from an EMBL/GenBank/DDBJ whole genome shotgun (WGS) entry which is preliminary data.</text>
</comment>
<feature type="transmembrane region" description="Helical" evidence="5">
    <location>
        <begin position="111"/>
        <end position="132"/>
    </location>
</feature>
<keyword evidence="4 5" id="KW-0472">Membrane</keyword>
<feature type="transmembrane region" description="Helical" evidence="5">
    <location>
        <begin position="205"/>
        <end position="222"/>
    </location>
</feature>
<name>A0AAW6EDQ3_9FIRM</name>
<evidence type="ECO:0000256" key="4">
    <source>
        <dbReference type="ARBA" id="ARBA00023136"/>
    </source>
</evidence>
<feature type="transmembrane region" description="Helical" evidence="5">
    <location>
        <begin position="442"/>
        <end position="459"/>
    </location>
</feature>
<keyword evidence="3 5" id="KW-1133">Transmembrane helix</keyword>
<accession>A0AAW6EDQ3</accession>
<feature type="transmembrane region" description="Helical" evidence="5">
    <location>
        <begin position="378"/>
        <end position="400"/>
    </location>
</feature>
<evidence type="ECO:0000313" key="6">
    <source>
        <dbReference type="EMBL" id="MDB8751290.1"/>
    </source>
</evidence>
<organism evidence="6 7">
    <name type="scientific">Ruminococcus bicirculans</name>
    <name type="common">ex Wegman et al. 2014</name>
    <dbReference type="NCBI Taxonomy" id="1160721"/>
    <lineage>
        <taxon>Bacteria</taxon>
        <taxon>Bacillati</taxon>
        <taxon>Bacillota</taxon>
        <taxon>Clostridia</taxon>
        <taxon>Eubacteriales</taxon>
        <taxon>Oscillospiraceae</taxon>
        <taxon>Ruminococcus</taxon>
    </lineage>
</organism>
<proteinExistence type="predicted"/>
<keyword evidence="2 5" id="KW-0812">Transmembrane</keyword>
<feature type="transmembrane region" description="Helical" evidence="5">
    <location>
        <begin position="12"/>
        <end position="34"/>
    </location>
</feature>
<feature type="transmembrane region" description="Helical" evidence="5">
    <location>
        <begin position="165"/>
        <end position="184"/>
    </location>
</feature>
<reference evidence="6" key="1">
    <citation type="submission" date="2023-01" db="EMBL/GenBank/DDBJ databases">
        <title>Human gut microbiome strain richness.</title>
        <authorList>
            <person name="Chen-Liaw A."/>
        </authorList>
    </citation>
    <scope>NUCLEOTIDE SEQUENCE</scope>
    <source>
        <strain evidence="6">D43st1_D9_D43t1_170807</strain>
    </source>
</reference>
<dbReference type="Pfam" id="PF01943">
    <property type="entry name" value="Polysacc_synt"/>
    <property type="match status" value="1"/>
</dbReference>
<evidence type="ECO:0000256" key="1">
    <source>
        <dbReference type="ARBA" id="ARBA00004141"/>
    </source>
</evidence>
<feature type="transmembrane region" description="Helical" evidence="5">
    <location>
        <begin position="248"/>
        <end position="268"/>
    </location>
</feature>
<dbReference type="AlphaFoldDB" id="A0AAW6EDQ3"/>
<feature type="transmembrane region" description="Helical" evidence="5">
    <location>
        <begin position="409"/>
        <end position="430"/>
    </location>
</feature>
<comment type="subcellular location">
    <subcellularLocation>
        <location evidence="1">Membrane</location>
        <topology evidence="1">Multi-pass membrane protein</topology>
    </subcellularLocation>
</comment>
<dbReference type="Proteomes" id="UP001213042">
    <property type="component" value="Unassembled WGS sequence"/>
</dbReference>
<dbReference type="RefSeq" id="WP_195221725.1">
    <property type="nucleotide sequence ID" value="NZ_JADMWL010000027.1"/>
</dbReference>
<dbReference type="PANTHER" id="PTHR43424">
    <property type="entry name" value="LOCUS PUTATIVE PROTEIN 1-RELATED"/>
    <property type="match status" value="1"/>
</dbReference>
<feature type="transmembrane region" description="Helical" evidence="5">
    <location>
        <begin position="40"/>
        <end position="60"/>
    </location>
</feature>
<protein>
    <submittedName>
        <fullName evidence="6">Oligosaccharide flippase family protein</fullName>
    </submittedName>
</protein>
<dbReference type="InterPro" id="IPR052556">
    <property type="entry name" value="PolySynth_Transporter"/>
</dbReference>
<feature type="transmembrane region" description="Helical" evidence="5">
    <location>
        <begin position="139"/>
        <end position="159"/>
    </location>
</feature>
<gene>
    <name evidence="6" type="ORF">PNW00_12655</name>
</gene>
<feature type="transmembrane region" description="Helical" evidence="5">
    <location>
        <begin position="351"/>
        <end position="372"/>
    </location>
</feature>
<dbReference type="EMBL" id="JAQMLU010000028">
    <property type="protein sequence ID" value="MDB8751290.1"/>
    <property type="molecule type" value="Genomic_DNA"/>
</dbReference>
<evidence type="ECO:0000256" key="3">
    <source>
        <dbReference type="ARBA" id="ARBA00022989"/>
    </source>
</evidence>
<feature type="transmembrane region" description="Helical" evidence="5">
    <location>
        <begin position="81"/>
        <end position="105"/>
    </location>
</feature>
<feature type="transmembrane region" description="Helical" evidence="5">
    <location>
        <begin position="289"/>
        <end position="311"/>
    </location>
</feature>
<dbReference type="PANTHER" id="PTHR43424:SF1">
    <property type="entry name" value="LOCUS PUTATIVE PROTEIN 1-RELATED"/>
    <property type="match status" value="1"/>
</dbReference>
<feature type="transmembrane region" description="Helical" evidence="5">
    <location>
        <begin position="317"/>
        <end position="339"/>
    </location>
</feature>
<sequence length="477" mass="53559">MGKIAKNYIYNLIYQIISIIVPLVTAPYVVRVLGAKGTGIYSYVNSLVSLITTFAMLGLFGYGNRQIAYVRDDKEKLDSTFWRIMSIRAFIGVFATFVYVIVVLLNGRYYFYFFLYYTYLLGYVVDCTWLFVGVEDMKWAVLKNIFLKLFATAMIFIFVNDTSDVGIYIFIQGGSILFANLLAYSQLKRYVGKPKFILSNVKDDIYGSFMLFLPGMAATIYLQCDKIMIEWLGSNTAQVAQYDYAEKIVTIPLSFITVLSTVMMPRLANEFANGREHNISILLNKAARISLFLAFPLSLGMVAISMKLIPWYLGREFFSSITVINIISPIIITNTLTGISGNQYFTATNQIGILLKAQVTACIGNIIINALLIPHYGLYGAAVATLISSAVCAIVQYVYLCKQVKLPGLLYSSIKYLLFAVIMFIAIVSLTSGMEATPMTNIIQVFVGVVIYFGLCMITKDKTFFNLISVIQKKFKR</sequence>
<dbReference type="CDD" id="cd13128">
    <property type="entry name" value="MATE_Wzx_like"/>
    <property type="match status" value="1"/>
</dbReference>